<dbReference type="PANTHER" id="PTHR39639:SF1">
    <property type="entry name" value="DUF262 DOMAIN-CONTAINING PROTEIN"/>
    <property type="match status" value="1"/>
</dbReference>
<organism evidence="2 3">
    <name type="scientific">Curtobacterium salicis</name>
    <dbReference type="NCBI Taxonomy" id="1779862"/>
    <lineage>
        <taxon>Bacteria</taxon>
        <taxon>Bacillati</taxon>
        <taxon>Actinomycetota</taxon>
        <taxon>Actinomycetes</taxon>
        <taxon>Micrococcales</taxon>
        <taxon>Microbacteriaceae</taxon>
        <taxon>Curtobacterium</taxon>
    </lineage>
</organism>
<dbReference type="Pfam" id="PF03235">
    <property type="entry name" value="GmrSD_N"/>
    <property type="match status" value="1"/>
</dbReference>
<gene>
    <name evidence="2" type="ORF">E9228_001541</name>
</gene>
<dbReference type="EMBL" id="JAAOYO010000002">
    <property type="protein sequence ID" value="NII40905.1"/>
    <property type="molecule type" value="Genomic_DNA"/>
</dbReference>
<dbReference type="PANTHER" id="PTHR39639">
    <property type="entry name" value="CHROMOSOME 16, WHOLE GENOME SHOTGUN SEQUENCE"/>
    <property type="match status" value="1"/>
</dbReference>
<evidence type="ECO:0000313" key="3">
    <source>
        <dbReference type="Proteomes" id="UP001318300"/>
    </source>
</evidence>
<dbReference type="Gene3D" id="3.30.950.30">
    <property type="entry name" value="Schlafen, AAA domain"/>
    <property type="match status" value="1"/>
</dbReference>
<feature type="domain" description="GmrSD restriction endonucleases N-terminal" evidence="1">
    <location>
        <begin position="32"/>
        <end position="172"/>
    </location>
</feature>
<dbReference type="Proteomes" id="UP001318300">
    <property type="component" value="Unassembled WGS sequence"/>
</dbReference>
<protein>
    <recommendedName>
        <fullName evidence="1">GmrSD restriction endonucleases N-terminal domain-containing protein</fullName>
    </recommendedName>
</protein>
<keyword evidence="3" id="KW-1185">Reference proteome</keyword>
<accession>A0ABX0T5Z2</accession>
<dbReference type="InterPro" id="IPR004919">
    <property type="entry name" value="GmrSD_N"/>
</dbReference>
<dbReference type="RefSeq" id="WP_166779970.1">
    <property type="nucleotide sequence ID" value="NZ_JAAOYO010000002.1"/>
</dbReference>
<evidence type="ECO:0000313" key="2">
    <source>
        <dbReference type="EMBL" id="NII40905.1"/>
    </source>
</evidence>
<sequence>MARVEQDLAVRSESVQRLYGLYIADRFEVNRRYQRKLVWSVEEKQKLVDSMLRDLPLPLFLVAELTTGTDASLELIDGLQRLNAIFAFLENEYPINGKYFDLDALADTKLMKDEGRLEQKEPKLEREASTDFVNYTVALSVYRAADQASIEEVFRRINSGGRRLSRQSLRQAGTVSSLADLVRVLSSEIRGDTSPTDSVPLRRMPQLSISNYDLDYGVVVDEIFWVENGILRREDVRESLDEQLILDLLIDVTIEPTPSSGTRVRDAYYSYGDIDSAESAEAVAIAASIDLKGAGAIKIAFKRAYDAVRTVVRKSDKKFSNLVGAGPGGRNPRYFHITFLAFYELINVDRLRLNDVDKAVKALTKIGGAALNVPGGGGDWTAKSKRATVDAVKGVLRSSFEGPVDGDDLGSFGYASQLEVLLGNARVEQQLFDCKQGLFTLASNDRKFDPGALATIARTLAAMANMGKGAVGYVAVGIADDKKDAERVEELDGVNAIEYRKFLVVGVEREALLAGKPLNDYWHWITQKLAGVGLDPALLSQVLANARLVPYEGRVVLLFKVSALAAPIFFEGQLWERAGSQTVLVQQADYARVFGAFTA</sequence>
<dbReference type="InterPro" id="IPR038461">
    <property type="entry name" value="Schlafen_AlbA_2_dom_sf"/>
</dbReference>
<evidence type="ECO:0000259" key="1">
    <source>
        <dbReference type="Pfam" id="PF03235"/>
    </source>
</evidence>
<name>A0ABX0T5Z2_9MICO</name>
<reference evidence="2 3" key="1">
    <citation type="submission" date="2020-03" db="EMBL/GenBank/DDBJ databases">
        <title>Above-ground endophytic microbial communities from plants in different locations in the United States.</title>
        <authorList>
            <person name="Frank C."/>
        </authorList>
    </citation>
    <scope>NUCLEOTIDE SEQUENCE [LARGE SCALE GENOMIC DNA]</scope>
    <source>
        <strain evidence="2 3">WW7</strain>
    </source>
</reference>
<proteinExistence type="predicted"/>
<comment type="caution">
    <text evidence="2">The sequence shown here is derived from an EMBL/GenBank/DDBJ whole genome shotgun (WGS) entry which is preliminary data.</text>
</comment>